<dbReference type="PROSITE" id="PS50923">
    <property type="entry name" value="SUSHI"/>
    <property type="match status" value="6"/>
</dbReference>
<evidence type="ECO:0000256" key="5">
    <source>
        <dbReference type="SAM" id="MobiDB-lite"/>
    </source>
</evidence>
<feature type="domain" description="Sushi" evidence="7">
    <location>
        <begin position="1183"/>
        <end position="1245"/>
    </location>
</feature>
<evidence type="ECO:0000313" key="8">
    <source>
        <dbReference type="EMBL" id="GAB0185846.1"/>
    </source>
</evidence>
<dbReference type="CDD" id="cd00033">
    <property type="entry name" value="CCP"/>
    <property type="match status" value="8"/>
</dbReference>
<dbReference type="SUPFAM" id="SSF56219">
    <property type="entry name" value="DNase I-like"/>
    <property type="match status" value="1"/>
</dbReference>
<dbReference type="PROSITE" id="PS01180">
    <property type="entry name" value="CUB"/>
    <property type="match status" value="7"/>
</dbReference>
<proteinExistence type="predicted"/>
<dbReference type="InterPro" id="IPR035914">
    <property type="entry name" value="Sperma_CUB_dom_sf"/>
</dbReference>
<dbReference type="SUPFAM" id="SSF57535">
    <property type="entry name" value="Complement control module/SCR domain"/>
    <property type="match status" value="8"/>
</dbReference>
<dbReference type="CDD" id="cd00041">
    <property type="entry name" value="CUB"/>
    <property type="match status" value="7"/>
</dbReference>
<dbReference type="PANTHER" id="PTHR24251:SF37">
    <property type="entry name" value="CUB DOMAIN-CONTAINING PROTEIN"/>
    <property type="match status" value="1"/>
</dbReference>
<dbReference type="Pfam" id="PF00431">
    <property type="entry name" value="CUB"/>
    <property type="match status" value="7"/>
</dbReference>
<dbReference type="EMBL" id="BAAFJT010000003">
    <property type="protein sequence ID" value="GAB0185846.1"/>
    <property type="molecule type" value="Genomic_DNA"/>
</dbReference>
<feature type="region of interest" description="Disordered" evidence="5">
    <location>
        <begin position="354"/>
        <end position="373"/>
    </location>
</feature>
<comment type="caution">
    <text evidence="8">The sequence shown here is derived from an EMBL/GenBank/DDBJ whole genome shotgun (WGS) entry which is preliminary data.</text>
</comment>
<feature type="disulfide bond" evidence="3">
    <location>
        <begin position="240"/>
        <end position="267"/>
    </location>
</feature>
<keyword evidence="2 3" id="KW-1015">Disulfide bond</keyword>
<dbReference type="Gene3D" id="2.10.70.10">
    <property type="entry name" value="Complement Module, domain 1"/>
    <property type="match status" value="8"/>
</dbReference>
<feature type="compositionally biased region" description="Polar residues" evidence="5">
    <location>
        <begin position="354"/>
        <end position="364"/>
    </location>
</feature>
<feature type="domain" description="Sushi" evidence="7">
    <location>
        <begin position="702"/>
        <end position="763"/>
    </location>
</feature>
<dbReference type="Pfam" id="PF00084">
    <property type="entry name" value="Sushi"/>
    <property type="match status" value="7"/>
</dbReference>
<keyword evidence="4" id="KW-0768">Sushi</keyword>
<feature type="domain" description="CUB" evidence="6">
    <location>
        <begin position="926"/>
        <end position="1037"/>
    </location>
</feature>
<feature type="domain" description="CUB" evidence="6">
    <location>
        <begin position="1072"/>
        <end position="1183"/>
    </location>
</feature>
<dbReference type="Gene3D" id="3.60.10.10">
    <property type="entry name" value="Endonuclease/exonuclease/phosphatase"/>
    <property type="match status" value="1"/>
</dbReference>
<dbReference type="InterPro" id="IPR000436">
    <property type="entry name" value="Sushi_SCR_CCP_dom"/>
</dbReference>
<accession>A0ABC9WK40</accession>
<keyword evidence="1" id="KW-0677">Repeat</keyword>
<reference evidence="8 9" key="1">
    <citation type="submission" date="2024-06" db="EMBL/GenBank/DDBJ databases">
        <title>The draft genome of Grus japonensis, version 3.</title>
        <authorList>
            <person name="Nabeshima K."/>
            <person name="Suzuki S."/>
            <person name="Onuma M."/>
        </authorList>
    </citation>
    <scope>NUCLEOTIDE SEQUENCE [LARGE SCALE GENOMIC DNA]</scope>
    <source>
        <strain evidence="8 9">451A</strain>
    </source>
</reference>
<feature type="domain" description="CUB" evidence="6">
    <location>
        <begin position="240"/>
        <end position="349"/>
    </location>
</feature>
<evidence type="ECO:0000256" key="3">
    <source>
        <dbReference type="PROSITE-ProRule" id="PRU00059"/>
    </source>
</evidence>
<keyword evidence="9" id="KW-1185">Reference proteome</keyword>
<dbReference type="FunFam" id="2.10.70.10:FF:000002">
    <property type="entry name" value="CUB and Sushi multiple domains 3"/>
    <property type="match status" value="4"/>
</dbReference>
<feature type="domain" description="CUB" evidence="6">
    <location>
        <begin position="817"/>
        <end position="925"/>
    </location>
</feature>
<sequence>MELSERVQRRATKLIRGLEHLSYEDRLRELGLFSLEKRRLQGDLIAAFQYLKGAYRKDGLFIRESECGATVSGNEGTLLSPNFPSNYDNNHECIYKIETEAGKGIHLRARSFQLREGDIVKVYDGKDSSSRPLGVFTKNDMMGVILNSTSNHLWVEFNTNGSDTDQGFQLTYTSFDLVKCEDPGIPNYGYKIRDEGHFIDTAILYSCNPGYTMHGSSIMTCLSGDRRVWDKPLPTCIAECGGRIHAATSGRILSPGYPAPYDNNLHCTWIIEADPGKTISLHFIVFDTEVAHDILKVWDGPIESSILLKEWSGSALPEDIHSTFNSLSLQFDSDFFISKSGFSIQFSTSIASTCNDPGTPQNGTRYGDSREPGDTTTFQCDPGYQLQGQAKITCVQLNNRFFWQPDPPTCIAACGGNLTGPAGVILSPNYPQPYPPGKECDWRIKVNPDFVIALIFKSFNMEPSYDFLHIYEGEDSNSPLIGSFQGSQAPERIESSGNSLFLAFRSDASVGMSGFAIDYKEKPREACFDPGNIMNGTRIGTDFKLGSTITYQCDSGYKIIDPSTITCVIGADGKPAWNRALPSCNAPCGGQYTGSEGVVLSPSYPHNYTAGQTCHYSITVPKEFVVFGQFAYFQTALNDVAELFDGENSQARLLSSLSGSHSGETLPLATSNQILLRFSAKSGASARGFHFVYQAVPRTSDTQCSSVPEPRYGRRIGSEFSAGSVVRFECSPGYLLQGSKAIRCQSVPNALAQWNDTVPSCVEYSKIHVASWFKKFCGDVLQIQVISFATEHNWDSLEIYDGGDMTAPRLGSFSAKCGGTLTNMGGVILSPGFPGNYPSNLDCTWKILLPIGYGAHIQFLNFSTEANHDFLEIQNGPHHTSSMIGQFSGMDLPSPLLSTTHETLVHFYSDHSENRQGFKLTYQAPCGYNVTAQNGTVYSPGFPDEYPNSKDCTWLIIVPPGHGIYINFTLLQTEPVNDYIAVWDGPDHNSPQLGVFSGNTALETAYSSTNQVLLKFHSDFSTGGFFVLNFHGDFVKYKCHPGFTLVGQDILTCKLNAQLQFEGSSPFCEAQCPANEIRTESSGVILSPGYPGTYPNSQTCSWTIKVEPGYNISIFVEMFQSEKQFDELEVFDGSSGQSPLLVALSGNHTGQLNFTSRMNQLYLRWSTDHATSKKGFKIRYSAPYCSLNPTLKNGGIVNRTGGPAGSKVRYYCKPGYRMIGQNNATCRRHQNGMYQWDSPVPICQAVSCGIPDSPGNGSVIGNEFTLGSRLIYECNEGFKLESSQQATAVCQEDGLWSNKGRPPVCKFISCGGLPSPPNGNKIGTLTVYGATAIFTCNTGYTLVGSHGEEDLCPGTSRAHEQSFKLGSKGEGDNIGLASDMLWDDVPRLEGRGAGEGPQPTAQRRVVCTTACSKPRGDEPGAPDATGTNRVTLGRYIKRVPATPANKSASSGAQLKCLYANAQSMGNKQEELETCVRLQGYDIIGITEMWWDSSYDWSVGMEGYRLFRKDRQGRRGGGVTLYVNDQLECMELHLGMEEEPTKSLWVRIKGRAGAGDIIAGVCYRPPDQGDQADEALYRQIGAASCSQALVLMGDFNHPDICWRDNAAECKQSRKFLECVDDNFPLQVIEEPMRRGAMLDLILTNKEGLVGDVKLKGSLGCSDHKMVEFRILRAARRALSKLTTLDFSRADFGLFRDLLGRIPWDKALEGRGAQDS</sequence>
<dbReference type="InterPro" id="IPR005135">
    <property type="entry name" value="Endo/exonuclease/phosphatase"/>
</dbReference>
<comment type="caution">
    <text evidence="4">Lacks conserved residue(s) required for the propagation of feature annotation.</text>
</comment>
<evidence type="ECO:0000259" key="7">
    <source>
        <dbReference type="PROSITE" id="PS50923"/>
    </source>
</evidence>
<dbReference type="SUPFAM" id="SSF49854">
    <property type="entry name" value="Spermadhesin, CUB domain"/>
    <property type="match status" value="7"/>
</dbReference>
<dbReference type="FunFam" id="2.60.120.290:FF:000001">
    <property type="entry name" value="CUB and sushi domain-containing protein 3 isoform X1"/>
    <property type="match status" value="7"/>
</dbReference>
<evidence type="ECO:0000256" key="4">
    <source>
        <dbReference type="PROSITE-ProRule" id="PRU00302"/>
    </source>
</evidence>
<dbReference type="PANTHER" id="PTHR24251">
    <property type="entry name" value="OVOCHYMASE-RELATED"/>
    <property type="match status" value="1"/>
</dbReference>
<evidence type="ECO:0000259" key="6">
    <source>
        <dbReference type="PROSITE" id="PS01180"/>
    </source>
</evidence>
<dbReference type="Pfam" id="PF03372">
    <property type="entry name" value="Exo_endo_phos"/>
    <property type="match status" value="1"/>
</dbReference>
<gene>
    <name evidence="8" type="ORF">GRJ2_001049900</name>
</gene>
<organism evidence="8 9">
    <name type="scientific">Grus japonensis</name>
    <name type="common">Japanese crane</name>
    <name type="synonym">Red-crowned crane</name>
    <dbReference type="NCBI Taxonomy" id="30415"/>
    <lineage>
        <taxon>Eukaryota</taxon>
        <taxon>Metazoa</taxon>
        <taxon>Chordata</taxon>
        <taxon>Craniata</taxon>
        <taxon>Vertebrata</taxon>
        <taxon>Euteleostomi</taxon>
        <taxon>Archelosauria</taxon>
        <taxon>Archosauria</taxon>
        <taxon>Dinosauria</taxon>
        <taxon>Saurischia</taxon>
        <taxon>Theropoda</taxon>
        <taxon>Coelurosauria</taxon>
        <taxon>Aves</taxon>
        <taxon>Neognathae</taxon>
        <taxon>Neoaves</taxon>
        <taxon>Gruiformes</taxon>
        <taxon>Gruidae</taxon>
        <taxon>Grus</taxon>
    </lineage>
</organism>
<evidence type="ECO:0000256" key="1">
    <source>
        <dbReference type="ARBA" id="ARBA00022737"/>
    </source>
</evidence>
<dbReference type="SMART" id="SM00042">
    <property type="entry name" value="CUB"/>
    <property type="match status" value="7"/>
</dbReference>
<feature type="domain" description="CUB" evidence="6">
    <location>
        <begin position="67"/>
        <end position="175"/>
    </location>
</feature>
<name>A0ABC9WK40_GRUJA</name>
<dbReference type="InterPro" id="IPR035976">
    <property type="entry name" value="Sushi/SCR/CCP_sf"/>
</dbReference>
<feature type="domain" description="Sushi" evidence="7">
    <location>
        <begin position="1246"/>
        <end position="1307"/>
    </location>
</feature>
<feature type="domain" description="Sushi" evidence="7">
    <location>
        <begin position="352"/>
        <end position="412"/>
    </location>
</feature>
<dbReference type="InterPro" id="IPR000859">
    <property type="entry name" value="CUB_dom"/>
</dbReference>
<feature type="domain" description="CUB" evidence="6">
    <location>
        <begin position="588"/>
        <end position="696"/>
    </location>
</feature>
<dbReference type="InterPro" id="IPR036691">
    <property type="entry name" value="Endo/exonu/phosph_ase_sf"/>
</dbReference>
<dbReference type="Gene3D" id="2.60.120.290">
    <property type="entry name" value="Spermadhesin, CUB domain"/>
    <property type="match status" value="7"/>
</dbReference>
<feature type="domain" description="Sushi" evidence="7">
    <location>
        <begin position="178"/>
        <end position="238"/>
    </location>
</feature>
<feature type="domain" description="Sushi" evidence="7">
    <location>
        <begin position="525"/>
        <end position="586"/>
    </location>
</feature>
<feature type="domain" description="CUB" evidence="6">
    <location>
        <begin position="414"/>
        <end position="522"/>
    </location>
</feature>
<dbReference type="Proteomes" id="UP001623348">
    <property type="component" value="Unassembled WGS sequence"/>
</dbReference>
<dbReference type="SMART" id="SM00032">
    <property type="entry name" value="CCP"/>
    <property type="match status" value="8"/>
</dbReference>
<evidence type="ECO:0000313" key="9">
    <source>
        <dbReference type="Proteomes" id="UP001623348"/>
    </source>
</evidence>
<protein>
    <submittedName>
        <fullName evidence="8">CUB and sushi domain-containing protein 1</fullName>
    </submittedName>
</protein>
<evidence type="ECO:0000256" key="2">
    <source>
        <dbReference type="ARBA" id="ARBA00023157"/>
    </source>
</evidence>